<protein>
    <submittedName>
        <fullName evidence="1">Uncharacterized protein</fullName>
    </submittedName>
</protein>
<sequence>MDDFMKRQAKPNPEEKRAILEQIQTLDPWYTRRHVKRFVERYWSRTTPENSKNGTEVQWDAATGPTGTIAIKTISCESLDASDEAINASNEVPNEVEPSITPGRVQILDLSQPTRAMEALDDVVNYTHTPSREPELEVSTVVLLHPEALSNAPSPLDEHVESDACVLFTLPSLPVPELPMVPVGSNRQAISAKDAVGFTMIDRFQCSALADNFAQDDNVGRISRYPFDSNY</sequence>
<gene>
    <name evidence="1" type="ORF">BD410DRAFT_189970</name>
</gene>
<proteinExistence type="predicted"/>
<dbReference type="VEuPathDB" id="FungiDB:BD410DRAFT_189970"/>
<dbReference type="EMBL" id="ML170172">
    <property type="protein sequence ID" value="TDL23105.1"/>
    <property type="molecule type" value="Genomic_DNA"/>
</dbReference>
<dbReference type="AlphaFoldDB" id="A0A4Y7Q6P3"/>
<accession>A0A4Y7Q6P3</accession>
<dbReference type="Proteomes" id="UP000294933">
    <property type="component" value="Unassembled WGS sequence"/>
</dbReference>
<organism evidence="1 2">
    <name type="scientific">Rickenella mellea</name>
    <dbReference type="NCBI Taxonomy" id="50990"/>
    <lineage>
        <taxon>Eukaryota</taxon>
        <taxon>Fungi</taxon>
        <taxon>Dikarya</taxon>
        <taxon>Basidiomycota</taxon>
        <taxon>Agaricomycotina</taxon>
        <taxon>Agaricomycetes</taxon>
        <taxon>Hymenochaetales</taxon>
        <taxon>Rickenellaceae</taxon>
        <taxon>Rickenella</taxon>
    </lineage>
</organism>
<reference evidence="1 2" key="1">
    <citation type="submission" date="2018-06" db="EMBL/GenBank/DDBJ databases">
        <title>A transcriptomic atlas of mushroom development highlights an independent origin of complex multicellularity.</title>
        <authorList>
            <consortium name="DOE Joint Genome Institute"/>
            <person name="Krizsan K."/>
            <person name="Almasi E."/>
            <person name="Merenyi Z."/>
            <person name="Sahu N."/>
            <person name="Viragh M."/>
            <person name="Koszo T."/>
            <person name="Mondo S."/>
            <person name="Kiss B."/>
            <person name="Balint B."/>
            <person name="Kues U."/>
            <person name="Barry K."/>
            <person name="Hegedus J.C."/>
            <person name="Henrissat B."/>
            <person name="Johnson J."/>
            <person name="Lipzen A."/>
            <person name="Ohm R."/>
            <person name="Nagy I."/>
            <person name="Pangilinan J."/>
            <person name="Yan J."/>
            <person name="Xiong Y."/>
            <person name="Grigoriev I.V."/>
            <person name="Hibbett D.S."/>
            <person name="Nagy L.G."/>
        </authorList>
    </citation>
    <scope>NUCLEOTIDE SEQUENCE [LARGE SCALE GENOMIC DNA]</scope>
    <source>
        <strain evidence="1 2">SZMC22713</strain>
    </source>
</reference>
<evidence type="ECO:0000313" key="1">
    <source>
        <dbReference type="EMBL" id="TDL23105.1"/>
    </source>
</evidence>
<name>A0A4Y7Q6P3_9AGAM</name>
<keyword evidence="2" id="KW-1185">Reference proteome</keyword>
<evidence type="ECO:0000313" key="2">
    <source>
        <dbReference type="Proteomes" id="UP000294933"/>
    </source>
</evidence>